<dbReference type="InterPro" id="IPR025997">
    <property type="entry name" value="SBP_2_dom"/>
</dbReference>
<gene>
    <name evidence="5" type="ORF">QBE54_05045</name>
</gene>
<evidence type="ECO:0000256" key="2">
    <source>
        <dbReference type="ARBA" id="ARBA00007639"/>
    </source>
</evidence>
<evidence type="ECO:0000256" key="3">
    <source>
        <dbReference type="ARBA" id="ARBA00022729"/>
    </source>
</evidence>
<keyword evidence="3" id="KW-0732">Signal</keyword>
<dbReference type="RefSeq" id="WP_369019249.1">
    <property type="nucleotide sequence ID" value="NZ_CP121689.1"/>
</dbReference>
<name>A0ABZ2YFI2_9BACT</name>
<keyword evidence="6" id="KW-1185">Reference proteome</keyword>
<dbReference type="Proteomes" id="UP001461341">
    <property type="component" value="Chromosome"/>
</dbReference>
<feature type="domain" description="Periplasmic binding protein" evidence="4">
    <location>
        <begin position="29"/>
        <end position="293"/>
    </location>
</feature>
<comment type="similarity">
    <text evidence="2">Belongs to the bacterial solute-binding protein 2 family.</text>
</comment>
<comment type="subcellular location">
    <subcellularLocation>
        <location evidence="1">Cell envelope</location>
    </subcellularLocation>
</comment>
<dbReference type="EMBL" id="CP121689">
    <property type="protein sequence ID" value="WZL77083.1"/>
    <property type="molecule type" value="Genomic_DNA"/>
</dbReference>
<dbReference type="PANTHER" id="PTHR46847:SF1">
    <property type="entry name" value="D-ALLOSE-BINDING PERIPLASMIC PROTEIN-RELATED"/>
    <property type="match status" value="1"/>
</dbReference>
<organism evidence="5 6">
    <name type="scientific">Thermatribacter velox</name>
    <dbReference type="NCBI Taxonomy" id="3039681"/>
    <lineage>
        <taxon>Bacteria</taxon>
        <taxon>Pseudomonadati</taxon>
        <taxon>Atribacterota</taxon>
        <taxon>Atribacteria</taxon>
        <taxon>Atribacterales</taxon>
        <taxon>Thermatribacteraceae</taxon>
        <taxon>Thermatribacter</taxon>
    </lineage>
</organism>
<evidence type="ECO:0000256" key="1">
    <source>
        <dbReference type="ARBA" id="ARBA00004196"/>
    </source>
</evidence>
<dbReference type="Pfam" id="PF13407">
    <property type="entry name" value="Peripla_BP_4"/>
    <property type="match status" value="1"/>
</dbReference>
<proteinExistence type="inferred from homology"/>
<evidence type="ECO:0000259" key="4">
    <source>
        <dbReference type="Pfam" id="PF13407"/>
    </source>
</evidence>
<dbReference type="PANTHER" id="PTHR46847">
    <property type="entry name" value="D-ALLOSE-BINDING PERIPLASMIC PROTEIN-RELATED"/>
    <property type="match status" value="1"/>
</dbReference>
<evidence type="ECO:0000313" key="6">
    <source>
        <dbReference type="Proteomes" id="UP001461341"/>
    </source>
</evidence>
<dbReference type="SUPFAM" id="SSF53822">
    <property type="entry name" value="Periplasmic binding protein-like I"/>
    <property type="match status" value="1"/>
</dbReference>
<evidence type="ECO:0000313" key="5">
    <source>
        <dbReference type="EMBL" id="WZL77083.1"/>
    </source>
</evidence>
<accession>A0ABZ2YFI2</accession>
<reference evidence="5 6" key="1">
    <citation type="submission" date="2023-03" db="EMBL/GenBank/DDBJ databases">
        <title>Novel Species.</title>
        <authorList>
            <person name="Ma S."/>
        </authorList>
    </citation>
    <scope>NUCLEOTIDE SEQUENCE [LARGE SCALE GENOMIC DNA]</scope>
    <source>
        <strain evidence="5 6">B11</strain>
    </source>
</reference>
<protein>
    <submittedName>
        <fullName evidence="5">Substrate-binding domain-containing protein</fullName>
    </submittedName>
</protein>
<sequence length="319" mass="34642">MKWLIRVALLMVIVAVLFGGVAVAQKLTIGLSFPSLSFAWFAFLEDAVKQKAQQLGDIEVISLEAQNEVSKQISIIEDMIIRGVNGVLLVPIEVEAVIPAIEALNKANIPVVTVDRRIKEGAPVEILCHVGADNTEGGRKAAQFIVEKLKEKYGEPKGVVIELTGTPGAGPAIDRSAGFHEIIDQYPQITVKSQTANFRRDDGMKVMEDFIMSTPQIDAVFGANDEMILGAIQAMDASGKIDVKETITVGFDALPEALKLIEEGILDATIEQFPGKQASTAFEILVNYLRKGEKPAQKVMLIEPAVITKDNLDQAEKSF</sequence>
<dbReference type="Gene3D" id="3.40.50.2300">
    <property type="match status" value="2"/>
</dbReference>
<dbReference type="InterPro" id="IPR028082">
    <property type="entry name" value="Peripla_BP_I"/>
</dbReference>